<feature type="signal peptide" evidence="1">
    <location>
        <begin position="1"/>
        <end position="20"/>
    </location>
</feature>
<keyword evidence="1" id="KW-0732">Signal</keyword>
<feature type="domain" description="Hemicentin/VWA7 galactose-binding" evidence="2">
    <location>
        <begin position="330"/>
        <end position="406"/>
    </location>
</feature>
<protein>
    <recommendedName>
        <fullName evidence="2">Hemicentin/VWA7 galactose-binding domain-containing protein</fullName>
    </recommendedName>
</protein>
<organism evidence="3 4">
    <name type="scientific">Cytobacillus kochii</name>
    <dbReference type="NCBI Taxonomy" id="859143"/>
    <lineage>
        <taxon>Bacteria</taxon>
        <taxon>Bacillati</taxon>
        <taxon>Bacillota</taxon>
        <taxon>Bacilli</taxon>
        <taxon>Bacillales</taxon>
        <taxon>Bacillaceae</taxon>
        <taxon>Cytobacillus</taxon>
    </lineage>
</organism>
<evidence type="ECO:0000313" key="4">
    <source>
        <dbReference type="Proteomes" id="UP000215137"/>
    </source>
</evidence>
<dbReference type="Pfam" id="PF23560">
    <property type="entry name" value="GBD_Hemicentin"/>
    <property type="match status" value="1"/>
</dbReference>
<evidence type="ECO:0000259" key="2">
    <source>
        <dbReference type="Pfam" id="PF23560"/>
    </source>
</evidence>
<dbReference type="InterPro" id="IPR029058">
    <property type="entry name" value="AB_hydrolase_fold"/>
</dbReference>
<dbReference type="Gene3D" id="3.40.50.1820">
    <property type="entry name" value="alpha/beta hydrolase"/>
    <property type="match status" value="1"/>
</dbReference>
<dbReference type="InterPro" id="IPR056475">
    <property type="entry name" value="GBD_Hemicentin/VWA7"/>
</dbReference>
<keyword evidence="4" id="KW-1185">Reference proteome</keyword>
<dbReference type="OrthoDB" id="9765872at2"/>
<sequence length="515" mass="56479">MVACIAIVTLFMLTTSQVFAAKTITPQGKLKPPGEVFTPGEWFLGSVPPNLDTSKPPLVFVQGKNGSSTSWYEETEYHGVNDMYTKAYESGYQTVFLQLHDAAGEGSASQFDNGELLASMLADISAHFQGRKLNIVAHSKGGPDTQAALIHYGAHAYVGRVITLGSPHHGSHLADLAYSWWAGWLGTLLGQKDDGTFSLQVGEMAHFRSITDHHSNATKNKYYTVSGTNKGPSMSALWMGGQYLSSEGENDGLVNDWSTRLPYGTHLFNDTSLDHDKIRMGSAVFSRIEPYLRTSSVAGLKTDDVKSSDTFMSEDISSYTHGGEWQGNAPYKQSFHVDEQLKNIQIWTSTKDVKVRLISPTGKEYQSYASSPKSAEIFNGAAAHSFTGIISETGRWQVQLTSNKKDNAYVMNVTHEGKNNLELKMNPLFSKDPVAFSLQSNNNIQSITMNTKLVDKNGNTVVAPLDVQNTSRNGSIGQFNAKLSSGVYNMTIDIKGKTLQGAPYERTVIRSFYVQ</sequence>
<dbReference type="AlphaFoldDB" id="A0A248TPN8"/>
<dbReference type="KEGG" id="bko:CKF48_22220"/>
<dbReference type="ESTHER" id="9baci-a0a248tpn8">
    <property type="family name" value="BlEst2-lipase-like"/>
</dbReference>
<evidence type="ECO:0000256" key="1">
    <source>
        <dbReference type="SAM" id="SignalP"/>
    </source>
</evidence>
<dbReference type="SUPFAM" id="SSF53474">
    <property type="entry name" value="alpha/beta-Hydrolases"/>
    <property type="match status" value="1"/>
</dbReference>
<reference evidence="3 4" key="1">
    <citation type="submission" date="2017-08" db="EMBL/GenBank/DDBJ databases">
        <title>Complete Genome Sequence of Bacillus kochii Oregon-R-modENCODE STRAIN BDGP4, isolated from Drosophila melanogaster gut.</title>
        <authorList>
            <person name="Wan K.H."/>
            <person name="Yu C."/>
            <person name="Park S."/>
            <person name="Hammonds A.S."/>
            <person name="Booth B.W."/>
            <person name="Celniker S.E."/>
        </authorList>
    </citation>
    <scope>NUCLEOTIDE SEQUENCE [LARGE SCALE GENOMIC DNA]</scope>
    <source>
        <strain evidence="3 4">BDGP4</strain>
    </source>
</reference>
<evidence type="ECO:0000313" key="3">
    <source>
        <dbReference type="EMBL" id="ASV70132.1"/>
    </source>
</evidence>
<accession>A0A248TPN8</accession>
<dbReference type="RefSeq" id="WP_095373694.1">
    <property type="nucleotide sequence ID" value="NZ_CP022983.1"/>
</dbReference>
<proteinExistence type="predicted"/>
<name>A0A248TPN8_9BACI</name>
<dbReference type="Proteomes" id="UP000215137">
    <property type="component" value="Chromosome"/>
</dbReference>
<gene>
    <name evidence="3" type="ORF">CKF48_22220</name>
</gene>
<feature type="chain" id="PRO_5012151131" description="Hemicentin/VWA7 galactose-binding domain-containing protein" evidence="1">
    <location>
        <begin position="21"/>
        <end position="515"/>
    </location>
</feature>
<dbReference type="EMBL" id="CP022983">
    <property type="protein sequence ID" value="ASV70132.1"/>
    <property type="molecule type" value="Genomic_DNA"/>
</dbReference>